<dbReference type="RefSeq" id="WP_152853172.1">
    <property type="nucleotide sequence ID" value="NZ_JACHDD010000017.1"/>
</dbReference>
<protein>
    <submittedName>
        <fullName evidence="1">Uncharacterized protein</fullName>
    </submittedName>
</protein>
<sequence>MESEHNAVCRIISVEDFDNFRRATMTTTVDLPAMDSSAPLDVKRDAGEPGWGLLIKLPDTAAAPGIGL</sequence>
<keyword evidence="2" id="KW-1185">Reference proteome</keyword>
<organism evidence="1 2">
    <name type="scientific">Paraburkholderia atlantica</name>
    <dbReference type="NCBI Taxonomy" id="2654982"/>
    <lineage>
        <taxon>Bacteria</taxon>
        <taxon>Pseudomonadati</taxon>
        <taxon>Pseudomonadota</taxon>
        <taxon>Betaproteobacteria</taxon>
        <taxon>Burkholderiales</taxon>
        <taxon>Burkholderiaceae</taxon>
        <taxon>Paraburkholderia</taxon>
    </lineage>
</organism>
<comment type="caution">
    <text evidence="1">The sequence shown here is derived from an EMBL/GenBank/DDBJ whole genome shotgun (WGS) entry which is preliminary data.</text>
</comment>
<evidence type="ECO:0000313" key="1">
    <source>
        <dbReference type="EMBL" id="MBB5428979.1"/>
    </source>
</evidence>
<dbReference type="EMBL" id="JACHDD010000017">
    <property type="protein sequence ID" value="MBB5428979.1"/>
    <property type="molecule type" value="Genomic_DNA"/>
</dbReference>
<proteinExistence type="predicted"/>
<name>A0A6I1Q621_PARAM</name>
<evidence type="ECO:0000313" key="2">
    <source>
        <dbReference type="Proteomes" id="UP000592780"/>
    </source>
</evidence>
<accession>A0A6I1Q621</accession>
<dbReference type="AlphaFoldDB" id="A0A6I1Q621"/>
<reference evidence="1 2" key="1">
    <citation type="submission" date="2020-08" db="EMBL/GenBank/DDBJ databases">
        <title>Genomic Encyclopedia of Type Strains, Phase IV (KMG-V): Genome sequencing to study the core and pangenomes of soil and plant-associated prokaryotes.</title>
        <authorList>
            <person name="Whitman W."/>
        </authorList>
    </citation>
    <scope>NUCLEOTIDE SEQUENCE [LARGE SCALE GENOMIC DNA]</scope>
    <source>
        <strain evidence="1 2">JPY158</strain>
    </source>
</reference>
<dbReference type="Proteomes" id="UP000592780">
    <property type="component" value="Unassembled WGS sequence"/>
</dbReference>
<gene>
    <name evidence="1" type="ORF">HDG40_007174</name>
</gene>